<name>A0A1B8R8W9_RHILT</name>
<organism evidence="1">
    <name type="scientific">Rhizobium leguminosarum bv. trifolii</name>
    <dbReference type="NCBI Taxonomy" id="386"/>
    <lineage>
        <taxon>Bacteria</taxon>
        <taxon>Pseudomonadati</taxon>
        <taxon>Pseudomonadota</taxon>
        <taxon>Alphaproteobacteria</taxon>
        <taxon>Hyphomicrobiales</taxon>
        <taxon>Rhizobiaceae</taxon>
        <taxon>Rhizobium/Agrobacterium group</taxon>
        <taxon>Rhizobium</taxon>
    </lineage>
</organism>
<reference evidence="1" key="1">
    <citation type="journal article" date="2015" name="BMC Genomics">
        <title>Transcriptome profiling of a Rhizobium leguminosarum bv. trifolii rosR mutant reveals the role of the transcriptional regulator RosR in motility, synthesis of cell-surface components, and other cellular processes.</title>
        <authorList>
            <person name="Rachwal K."/>
            <person name="Matczynska E."/>
            <person name="Janczarek M."/>
        </authorList>
    </citation>
    <scope>NUCLEOTIDE SEQUENCE</scope>
    <source>
        <strain evidence="1">Rt24.2</strain>
    </source>
</reference>
<dbReference type="AlphaFoldDB" id="A0A1B8R8W9"/>
<protein>
    <submittedName>
        <fullName evidence="1">Uncharacterized protein</fullName>
    </submittedName>
</protein>
<reference evidence="1" key="2">
    <citation type="journal article" date="2016" name="Front. Microbiol.">
        <title>The Regulatory Protein RosR Affects Rhizobium leguminosarum bv. trifolii Protein Profiles, Cell Surface Properties, and Symbiosis with Clover.</title>
        <authorList>
            <person name="Rachwal K."/>
            <person name="Boguszewska A."/>
            <person name="Kopcinska J."/>
            <person name="Karas M."/>
            <person name="Tchorzewski M."/>
            <person name="Janczarek M."/>
        </authorList>
    </citation>
    <scope>NUCLEOTIDE SEQUENCE</scope>
    <source>
        <strain evidence="1">Rt24.2</strain>
    </source>
</reference>
<proteinExistence type="predicted"/>
<accession>A0A1B8R8W9</accession>
<evidence type="ECO:0000313" key="1">
    <source>
        <dbReference type="EMBL" id="AOO91993.1"/>
    </source>
</evidence>
<sequence>MERKKKSDKYLAGSRLGVASVDHRQKDSVSKKKTIFQQLLLDWAYGCDLFYPIQRLEHFAKGEEDDKGAKTRR</sequence>
<dbReference type="EMBL" id="KX489629">
    <property type="protein sequence ID" value="AOO91993.1"/>
    <property type="molecule type" value="Genomic_DNA"/>
</dbReference>